<dbReference type="Proteomes" id="UP000241788">
    <property type="component" value="Unassembled WGS sequence"/>
</dbReference>
<protein>
    <submittedName>
        <fullName evidence="2">Uncharacterized protein</fullName>
    </submittedName>
</protein>
<reference evidence="3" key="1">
    <citation type="submission" date="2017-01" db="EMBL/GenBank/DDBJ databases">
        <authorList>
            <person name="Varghese N."/>
            <person name="Submissions S."/>
        </authorList>
    </citation>
    <scope>NUCLEOTIDE SEQUENCE [LARGE SCALE GENOMIC DNA]</scope>
    <source>
        <strain evidence="3">UM1</strain>
    </source>
</reference>
<keyword evidence="3" id="KW-1185">Reference proteome</keyword>
<evidence type="ECO:0000256" key="1">
    <source>
        <dbReference type="SAM" id="Phobius"/>
    </source>
</evidence>
<organism evidence="2 3">
    <name type="scientific">Solilutibacter tolerans</name>
    <dbReference type="NCBI Taxonomy" id="1604334"/>
    <lineage>
        <taxon>Bacteria</taxon>
        <taxon>Pseudomonadati</taxon>
        <taxon>Pseudomonadota</taxon>
        <taxon>Gammaproteobacteria</taxon>
        <taxon>Lysobacterales</taxon>
        <taxon>Lysobacteraceae</taxon>
        <taxon>Solilutibacter</taxon>
    </lineage>
</organism>
<keyword evidence="1" id="KW-0472">Membrane</keyword>
<dbReference type="AlphaFoldDB" id="A0A1N6TH25"/>
<evidence type="ECO:0000313" key="2">
    <source>
        <dbReference type="EMBL" id="SIQ52623.1"/>
    </source>
</evidence>
<keyword evidence="1" id="KW-0812">Transmembrane</keyword>
<evidence type="ECO:0000313" key="3">
    <source>
        <dbReference type="Proteomes" id="UP000241788"/>
    </source>
</evidence>
<sequence length="75" mass="7947">MNTTVSAPRKWNWLILDLLGTAALMLGAFSVFAPEQAADVGIPAALGWPLIVIGGVATLAAILMFLRQLRAQRTG</sequence>
<dbReference type="EMBL" id="FTLW01000003">
    <property type="protein sequence ID" value="SIQ52623.1"/>
    <property type="molecule type" value="Genomic_DNA"/>
</dbReference>
<dbReference type="OrthoDB" id="9912792at2"/>
<feature type="transmembrane region" description="Helical" evidence="1">
    <location>
        <begin position="45"/>
        <end position="66"/>
    </location>
</feature>
<gene>
    <name evidence="2" type="ORF">SAMN05421546_1374</name>
</gene>
<dbReference type="RefSeq" id="WP_129582856.1">
    <property type="nucleotide sequence ID" value="NZ_FTLW01000003.1"/>
</dbReference>
<feature type="transmembrane region" description="Helical" evidence="1">
    <location>
        <begin position="12"/>
        <end position="33"/>
    </location>
</feature>
<accession>A0A1N6TH25</accession>
<name>A0A1N6TH25_9GAMM</name>
<keyword evidence="1" id="KW-1133">Transmembrane helix</keyword>
<proteinExistence type="predicted"/>
<dbReference type="STRING" id="1604334.SAMN05421546_1374"/>